<dbReference type="PANTHER" id="PTHR34009:SF2">
    <property type="entry name" value="PROTEIN STAR"/>
    <property type="match status" value="1"/>
</dbReference>
<feature type="region of interest" description="Disordered" evidence="1">
    <location>
        <begin position="1"/>
        <end position="32"/>
    </location>
</feature>
<organism evidence="4 5">
    <name type="scientific">Stephanodiscus triporus</name>
    <dbReference type="NCBI Taxonomy" id="2934178"/>
    <lineage>
        <taxon>Eukaryota</taxon>
        <taxon>Sar</taxon>
        <taxon>Stramenopiles</taxon>
        <taxon>Ochrophyta</taxon>
        <taxon>Bacillariophyta</taxon>
        <taxon>Coscinodiscophyceae</taxon>
        <taxon>Thalassiosirophycidae</taxon>
        <taxon>Stephanodiscales</taxon>
        <taxon>Stephanodiscaceae</taxon>
        <taxon>Stephanodiscus</taxon>
    </lineage>
</organism>
<feature type="transmembrane region" description="Helical" evidence="2">
    <location>
        <begin position="39"/>
        <end position="58"/>
    </location>
</feature>
<dbReference type="InterPro" id="IPR029063">
    <property type="entry name" value="SAM-dependent_MTases_sf"/>
</dbReference>
<reference evidence="4 5" key="1">
    <citation type="submission" date="2024-10" db="EMBL/GenBank/DDBJ databases">
        <title>Updated reference genomes for cyclostephanoid diatoms.</title>
        <authorList>
            <person name="Roberts W.R."/>
            <person name="Alverson A.J."/>
        </authorList>
    </citation>
    <scope>NUCLEOTIDE SEQUENCE [LARGE SCALE GENOMIC DNA]</scope>
    <source>
        <strain evidence="4 5">AJA276-08</strain>
    </source>
</reference>
<dbReference type="SUPFAM" id="SSF53335">
    <property type="entry name" value="S-adenosyl-L-methionine-dependent methyltransferases"/>
    <property type="match status" value="1"/>
</dbReference>
<keyword evidence="2" id="KW-0812">Transmembrane</keyword>
<dbReference type="Proteomes" id="UP001530315">
    <property type="component" value="Unassembled WGS sequence"/>
</dbReference>
<name>A0ABD3MG08_9STRA</name>
<evidence type="ECO:0000313" key="4">
    <source>
        <dbReference type="EMBL" id="KAL3763036.1"/>
    </source>
</evidence>
<dbReference type="InterPro" id="IPR006342">
    <property type="entry name" value="FkbM_mtfrase"/>
</dbReference>
<evidence type="ECO:0000259" key="3">
    <source>
        <dbReference type="Pfam" id="PF05050"/>
    </source>
</evidence>
<comment type="caution">
    <text evidence="4">The sequence shown here is derived from an EMBL/GenBank/DDBJ whole genome shotgun (WGS) entry which is preliminary data.</text>
</comment>
<accession>A0ABD3MG08</accession>
<sequence>MKRKTNTGGAGASDSVPDVEEDGKGHSSKARLKGGDRRGGVVIFLAGILVGIVVASVASGGGRSRPPDCVAYSSYPPRAAATASTDGGGGGGGAVSPGPLPEGFRPIYAYYGKFHHIADAIPETYWLQSSSSPNHRDKAVGGRWFAQHGQDVAVAKFFNFKRSGFFVDLAANDAVWASNTFSLEQNFGWGGICIEPNPIYWYRLSFRNCHVIGSIVGGETNAEVDVVLGEAHHGPFGGIVGKDFDNKQPNKKEKDPTSVKRYTVSLLSVLQAFNAPKVIDYISLDVEGAETYIMSGFPFDRYRFLCLTIERPKDELRELLKTNGYMHVIDFKRGDTLWAHESVYEEGKKLVSINPGEIDKHIVESPIPGY</sequence>
<proteinExistence type="predicted"/>
<gene>
    <name evidence="4" type="ORF">ACHAW5_000433</name>
</gene>
<dbReference type="PANTHER" id="PTHR34009">
    <property type="entry name" value="PROTEIN STAR"/>
    <property type="match status" value="1"/>
</dbReference>
<evidence type="ECO:0000256" key="2">
    <source>
        <dbReference type="SAM" id="Phobius"/>
    </source>
</evidence>
<keyword evidence="2" id="KW-0472">Membrane</keyword>
<dbReference type="InterPro" id="IPR053202">
    <property type="entry name" value="EGF_Rcpt_Signaling_Reg"/>
</dbReference>
<dbReference type="AlphaFoldDB" id="A0ABD3MG08"/>
<feature type="domain" description="Methyltransferase FkbM" evidence="3">
    <location>
        <begin position="168"/>
        <end position="321"/>
    </location>
</feature>
<protein>
    <recommendedName>
        <fullName evidence="3">Methyltransferase FkbM domain-containing protein</fullName>
    </recommendedName>
</protein>
<evidence type="ECO:0000313" key="5">
    <source>
        <dbReference type="Proteomes" id="UP001530315"/>
    </source>
</evidence>
<evidence type="ECO:0000256" key="1">
    <source>
        <dbReference type="SAM" id="MobiDB-lite"/>
    </source>
</evidence>
<dbReference type="Pfam" id="PF05050">
    <property type="entry name" value="Methyltransf_21"/>
    <property type="match status" value="1"/>
</dbReference>
<keyword evidence="2" id="KW-1133">Transmembrane helix</keyword>
<dbReference type="EMBL" id="JALLAZ020001814">
    <property type="protein sequence ID" value="KAL3763036.1"/>
    <property type="molecule type" value="Genomic_DNA"/>
</dbReference>
<keyword evidence="5" id="KW-1185">Reference proteome</keyword>
<dbReference type="Gene3D" id="3.40.50.150">
    <property type="entry name" value="Vaccinia Virus protein VP39"/>
    <property type="match status" value="1"/>
</dbReference>